<evidence type="ECO:0000313" key="4">
    <source>
        <dbReference type="Proteomes" id="UP000001555"/>
    </source>
</evidence>
<feature type="domain" description="Nose resistant-to-fluoxetine protein N-terminal" evidence="1">
    <location>
        <begin position="2"/>
        <end position="124"/>
    </location>
</feature>
<dbReference type="AlphaFoldDB" id="B7Q8S8"/>
<dbReference type="EMBL" id="ABJB010558144">
    <property type="status" value="NOT_ANNOTATED_CDS"/>
    <property type="molecule type" value="Genomic_DNA"/>
</dbReference>
<dbReference type="VEuPathDB" id="VectorBase:ISCI011320"/>
<dbReference type="PaxDb" id="6945-B7Q8S8"/>
<accession>B7Q8S8</accession>
<dbReference type="EMBL" id="ABJB010963085">
    <property type="status" value="NOT_ANNOTATED_CDS"/>
    <property type="molecule type" value="Genomic_DNA"/>
</dbReference>
<dbReference type="HOGENOM" id="CLU_1596342_0_0_1"/>
<dbReference type="EMBL" id="DS885999">
    <property type="protein sequence ID" value="EEC15250.1"/>
    <property type="molecule type" value="Genomic_DNA"/>
</dbReference>
<dbReference type="SMART" id="SM00703">
    <property type="entry name" value="NRF"/>
    <property type="match status" value="1"/>
</dbReference>
<dbReference type="OrthoDB" id="6627079at2759"/>
<reference evidence="2 4" key="1">
    <citation type="submission" date="2008-03" db="EMBL/GenBank/DDBJ databases">
        <title>Annotation of Ixodes scapularis.</title>
        <authorList>
            <consortium name="Ixodes scapularis Genome Project Consortium"/>
            <person name="Caler E."/>
            <person name="Hannick L.I."/>
            <person name="Bidwell S."/>
            <person name="Joardar V."/>
            <person name="Thiagarajan M."/>
            <person name="Amedeo P."/>
            <person name="Galinsky K.J."/>
            <person name="Schobel S."/>
            <person name="Inman J."/>
            <person name="Hostetler J."/>
            <person name="Miller J."/>
            <person name="Hammond M."/>
            <person name="Megy K."/>
            <person name="Lawson D."/>
            <person name="Kodira C."/>
            <person name="Sutton G."/>
            <person name="Meyer J."/>
            <person name="Hill C.A."/>
            <person name="Birren B."/>
            <person name="Nene V."/>
            <person name="Collins F."/>
            <person name="Alarcon-Chaidez F."/>
            <person name="Wikel S."/>
            <person name="Strausberg R."/>
        </authorList>
    </citation>
    <scope>NUCLEOTIDE SEQUENCE [LARGE SCALE GENOMIC DNA]</scope>
    <source>
        <strain evidence="4">Wikel</strain>
        <strain evidence="2">Wikel colony</strain>
    </source>
</reference>
<evidence type="ECO:0000313" key="3">
    <source>
        <dbReference type="EnsemblMetazoa" id="ISCW011320-PA"/>
    </source>
</evidence>
<organism>
    <name type="scientific">Ixodes scapularis</name>
    <name type="common">Black-legged tick</name>
    <name type="synonym">Deer tick</name>
    <dbReference type="NCBI Taxonomy" id="6945"/>
    <lineage>
        <taxon>Eukaryota</taxon>
        <taxon>Metazoa</taxon>
        <taxon>Ecdysozoa</taxon>
        <taxon>Arthropoda</taxon>
        <taxon>Chelicerata</taxon>
        <taxon>Arachnida</taxon>
        <taxon>Acari</taxon>
        <taxon>Parasitiformes</taxon>
        <taxon>Ixodida</taxon>
        <taxon>Ixodoidea</taxon>
        <taxon>Ixodidae</taxon>
        <taxon>Ixodinae</taxon>
        <taxon>Ixodes</taxon>
    </lineage>
</organism>
<reference evidence="3" key="2">
    <citation type="submission" date="2020-05" db="UniProtKB">
        <authorList>
            <consortium name="EnsemblMetazoa"/>
        </authorList>
    </citation>
    <scope>IDENTIFICATION</scope>
    <source>
        <strain evidence="3">wikel</strain>
    </source>
</reference>
<protein>
    <recommendedName>
        <fullName evidence="1">Nose resistant-to-fluoxetine protein N-terminal domain-containing protein</fullName>
    </recommendedName>
</protein>
<keyword evidence="4" id="KW-1185">Reference proteome</keyword>
<dbReference type="Proteomes" id="UP000001555">
    <property type="component" value="Unassembled WGS sequence"/>
</dbReference>
<gene>
    <name evidence="2" type="ORF">IscW_ISCW011320</name>
</gene>
<evidence type="ECO:0000313" key="2">
    <source>
        <dbReference type="EMBL" id="EEC15250.1"/>
    </source>
</evidence>
<sequence length="167" mass="19141">MWYCPVKVVDSSGKLPNGLMSGTAVSLGHFDQCLDIEAGDAFRGQFCNLELWLRDLPRPSPKSEDVIPDGDSALSFFYDNGYWLKLFPMRLGICIPSACSADDLQRMATQDESPFKKTRLLVKKYIQKREQTGAHRSLTRDLLKDRNEFRRYLRMTPEVFQRLADGI</sequence>
<dbReference type="VEuPathDB" id="VectorBase:ISCW011320"/>
<dbReference type="InterPro" id="IPR006621">
    <property type="entry name" value="Nose-resist-to-fluoxetine_N"/>
</dbReference>
<name>B7Q8S8_IXOSC</name>
<dbReference type="Pfam" id="PF20146">
    <property type="entry name" value="NRF"/>
    <property type="match status" value="1"/>
</dbReference>
<dbReference type="EMBL" id="ABJB010107870">
    <property type="status" value="NOT_ANNOTATED_CDS"/>
    <property type="molecule type" value="Genomic_DNA"/>
</dbReference>
<dbReference type="InParanoid" id="B7Q8S8"/>
<proteinExistence type="predicted"/>
<dbReference type="EMBL" id="ABJB010298577">
    <property type="status" value="NOT_ANNOTATED_CDS"/>
    <property type="molecule type" value="Genomic_DNA"/>
</dbReference>
<dbReference type="VEuPathDB" id="VectorBase:ISCP_026287"/>
<dbReference type="EnsemblMetazoa" id="ISCW011320-RA">
    <property type="protein sequence ID" value="ISCW011320-PA"/>
    <property type="gene ID" value="ISCW011320"/>
</dbReference>
<evidence type="ECO:0000259" key="1">
    <source>
        <dbReference type="SMART" id="SM00703"/>
    </source>
</evidence>